<evidence type="ECO:0000313" key="4">
    <source>
        <dbReference type="Proteomes" id="UP000324800"/>
    </source>
</evidence>
<feature type="domain" description="Ubiquitin-like" evidence="2">
    <location>
        <begin position="154"/>
        <end position="205"/>
    </location>
</feature>
<name>A0A5J4UW61_9EUKA</name>
<organism evidence="3 4">
    <name type="scientific">Streblomastix strix</name>
    <dbReference type="NCBI Taxonomy" id="222440"/>
    <lineage>
        <taxon>Eukaryota</taxon>
        <taxon>Metamonada</taxon>
        <taxon>Preaxostyla</taxon>
        <taxon>Oxymonadida</taxon>
        <taxon>Streblomastigidae</taxon>
        <taxon>Streblomastix</taxon>
    </lineage>
</organism>
<dbReference type="PRINTS" id="PR00348">
    <property type="entry name" value="UBIQUITIN"/>
</dbReference>
<sequence>MQFSSPANMNQNINQNMNATVNLVKTTAITQIQTAENTRSDETDDQSNINITLLFHSQYTILQGDDNKTPSIPSVRIILARNIRRKHKDPKQPNVVITEATLVGGLETYAMVPALEEVLGVKELESLQLVSDTNEIDNRDLEGKKIPIDIASADETIEVLKLRVYQKELIAPDKQHLVYKGHVLDDEQTIKSYKILDQSIVNLVVIPYSNTNEIKTSSADNITNCTSHNKIIDKEDESEDFSDNSDDEDYVDEDDSDVESVPIPKQTVKNQKSNTQQPKQTSPTTKQTIQKQAQKVSKIKKKGLGTFQIFINRLSGSTLEVNVNSSDSVQDLKEQIEEMTGIPVDQQRLIFAGKQLEDNRTLQDYNIQKEATLHLVLRLRGA</sequence>
<dbReference type="InterPro" id="IPR019954">
    <property type="entry name" value="Ubiquitin_CS"/>
</dbReference>
<dbReference type="CDD" id="cd17039">
    <property type="entry name" value="Ubl_ubiquitin_like"/>
    <property type="match status" value="1"/>
</dbReference>
<evidence type="ECO:0000313" key="3">
    <source>
        <dbReference type="EMBL" id="KAA6374708.1"/>
    </source>
</evidence>
<dbReference type="Pfam" id="PF00240">
    <property type="entry name" value="ubiquitin"/>
    <property type="match status" value="2"/>
</dbReference>
<dbReference type="InterPro" id="IPR000626">
    <property type="entry name" value="Ubiquitin-like_dom"/>
</dbReference>
<dbReference type="SUPFAM" id="SSF54236">
    <property type="entry name" value="Ubiquitin-like"/>
    <property type="match status" value="2"/>
</dbReference>
<protein>
    <submittedName>
        <fullName evidence="3">Putative Polyubiquitin</fullName>
    </submittedName>
</protein>
<dbReference type="FunFam" id="3.10.20.90:FF:000211">
    <property type="entry name" value="Polyubiquitin 9"/>
    <property type="match status" value="1"/>
</dbReference>
<proteinExistence type="predicted"/>
<evidence type="ECO:0000256" key="1">
    <source>
        <dbReference type="SAM" id="MobiDB-lite"/>
    </source>
</evidence>
<dbReference type="PROSITE" id="PS50053">
    <property type="entry name" value="UBIQUITIN_2"/>
    <property type="match status" value="2"/>
</dbReference>
<dbReference type="Gene3D" id="3.10.20.90">
    <property type="entry name" value="Phosphatidylinositol 3-kinase Catalytic Subunit, Chain A, domain 1"/>
    <property type="match status" value="2"/>
</dbReference>
<reference evidence="3 4" key="1">
    <citation type="submission" date="2019-03" db="EMBL/GenBank/DDBJ databases">
        <title>Single cell metagenomics reveals metabolic interactions within the superorganism composed of flagellate Streblomastix strix and complex community of Bacteroidetes bacteria on its surface.</title>
        <authorList>
            <person name="Treitli S.C."/>
            <person name="Kolisko M."/>
            <person name="Husnik F."/>
            <person name="Keeling P."/>
            <person name="Hampl V."/>
        </authorList>
    </citation>
    <scope>NUCLEOTIDE SEQUENCE [LARGE SCALE GENOMIC DNA]</scope>
    <source>
        <strain evidence="3">ST1C</strain>
    </source>
</reference>
<dbReference type="InterPro" id="IPR029071">
    <property type="entry name" value="Ubiquitin-like_domsf"/>
</dbReference>
<accession>A0A5J4UW61</accession>
<dbReference type="InterPro" id="IPR019956">
    <property type="entry name" value="Ubiquitin_dom"/>
</dbReference>
<feature type="compositionally biased region" description="Low complexity" evidence="1">
    <location>
        <begin position="275"/>
        <end position="289"/>
    </location>
</feature>
<dbReference type="EMBL" id="SNRW01011772">
    <property type="protein sequence ID" value="KAA6374708.1"/>
    <property type="molecule type" value="Genomic_DNA"/>
</dbReference>
<feature type="region of interest" description="Disordered" evidence="1">
    <location>
        <begin position="230"/>
        <end position="289"/>
    </location>
</feature>
<gene>
    <name evidence="3" type="ORF">EZS28_029766</name>
</gene>
<dbReference type="AlphaFoldDB" id="A0A5J4UW61"/>
<evidence type="ECO:0000259" key="2">
    <source>
        <dbReference type="PROSITE" id="PS50053"/>
    </source>
</evidence>
<feature type="compositionally biased region" description="Acidic residues" evidence="1">
    <location>
        <begin position="234"/>
        <end position="258"/>
    </location>
</feature>
<dbReference type="SMART" id="SM00213">
    <property type="entry name" value="UBQ"/>
    <property type="match status" value="2"/>
</dbReference>
<feature type="domain" description="Ubiquitin-like" evidence="2">
    <location>
        <begin position="307"/>
        <end position="382"/>
    </location>
</feature>
<comment type="caution">
    <text evidence="3">The sequence shown here is derived from an EMBL/GenBank/DDBJ whole genome shotgun (WGS) entry which is preliminary data.</text>
</comment>
<dbReference type="InterPro" id="IPR050158">
    <property type="entry name" value="Ubiquitin_ubiquitin-like"/>
</dbReference>
<dbReference type="PROSITE" id="PS00299">
    <property type="entry name" value="UBIQUITIN_1"/>
    <property type="match status" value="1"/>
</dbReference>
<dbReference type="PANTHER" id="PTHR10666">
    <property type="entry name" value="UBIQUITIN"/>
    <property type="match status" value="1"/>
</dbReference>
<dbReference type="Proteomes" id="UP000324800">
    <property type="component" value="Unassembled WGS sequence"/>
</dbReference>